<protein>
    <submittedName>
        <fullName evidence="2">Uncharacterized protein</fullName>
    </submittedName>
</protein>
<organism evidence="2">
    <name type="scientific">uncultured Sphingomonadaceae bacterium</name>
    <dbReference type="NCBI Taxonomy" id="169976"/>
    <lineage>
        <taxon>Bacteria</taxon>
        <taxon>Pseudomonadati</taxon>
        <taxon>Pseudomonadota</taxon>
        <taxon>Alphaproteobacteria</taxon>
        <taxon>Sphingomonadales</taxon>
        <taxon>Sphingomonadaceae</taxon>
        <taxon>environmental samples</taxon>
    </lineage>
</organism>
<evidence type="ECO:0000313" key="2">
    <source>
        <dbReference type="EMBL" id="CAA9496340.1"/>
    </source>
</evidence>
<sequence>MIADRPRREPDRLGISRRYDEADRPGRDSRSMTGRDVRDERLLALLR</sequence>
<name>A0A6J4SDC3_9SPHN</name>
<feature type="region of interest" description="Disordered" evidence="1">
    <location>
        <begin position="1"/>
        <end position="36"/>
    </location>
</feature>
<dbReference type="EMBL" id="CADCVW010000043">
    <property type="protein sequence ID" value="CAA9496340.1"/>
    <property type="molecule type" value="Genomic_DNA"/>
</dbReference>
<gene>
    <name evidence="2" type="ORF">AVDCRST_MAG39-1149</name>
</gene>
<reference evidence="2" key="1">
    <citation type="submission" date="2020-02" db="EMBL/GenBank/DDBJ databases">
        <authorList>
            <person name="Meier V. D."/>
        </authorList>
    </citation>
    <scope>NUCLEOTIDE SEQUENCE</scope>
    <source>
        <strain evidence="2">AVDCRST_MAG39</strain>
    </source>
</reference>
<dbReference type="AlphaFoldDB" id="A0A6J4SDC3"/>
<proteinExistence type="predicted"/>
<accession>A0A6J4SDC3</accession>
<evidence type="ECO:0000256" key="1">
    <source>
        <dbReference type="SAM" id="MobiDB-lite"/>
    </source>
</evidence>